<reference evidence="2" key="1">
    <citation type="submission" date="2016-02" db="EMBL/GenBank/DDBJ databases">
        <authorList>
            <person name="Wibberg D."/>
        </authorList>
    </citation>
    <scope>NUCLEOTIDE SEQUENCE [LARGE SCALE GENOMIC DNA]</scope>
</reference>
<accession>A0A1C3P327</accession>
<protein>
    <recommendedName>
        <fullName evidence="3">Topology modulation protein</fullName>
    </recommendedName>
</protein>
<dbReference type="PANTHER" id="PTHR37816">
    <property type="entry name" value="YALI0E33011P"/>
    <property type="match status" value="1"/>
</dbReference>
<dbReference type="Gene3D" id="3.40.50.300">
    <property type="entry name" value="P-loop containing nucleotide triphosphate hydrolases"/>
    <property type="match status" value="1"/>
</dbReference>
<dbReference type="Proteomes" id="UP000199013">
    <property type="component" value="Unassembled WGS sequence"/>
</dbReference>
<dbReference type="InterPro" id="IPR052922">
    <property type="entry name" value="Cytidylate_Kinase-2"/>
</dbReference>
<dbReference type="AlphaFoldDB" id="A0A1C3P327"/>
<dbReference type="EMBL" id="FLUV01001718">
    <property type="protein sequence ID" value="SBW24224.1"/>
    <property type="molecule type" value="Genomic_DNA"/>
</dbReference>
<dbReference type="PANTHER" id="PTHR37816:SF3">
    <property type="entry name" value="MODULATES DNA TOPOLOGY"/>
    <property type="match status" value="1"/>
</dbReference>
<organism evidence="1 2">
    <name type="scientific">Candidatus Protofrankia californiensis</name>
    <dbReference type="NCBI Taxonomy" id="1839754"/>
    <lineage>
        <taxon>Bacteria</taxon>
        <taxon>Bacillati</taxon>
        <taxon>Actinomycetota</taxon>
        <taxon>Actinomycetes</taxon>
        <taxon>Frankiales</taxon>
        <taxon>Frankiaceae</taxon>
        <taxon>Protofrankia</taxon>
    </lineage>
</organism>
<dbReference type="InterPro" id="IPR027417">
    <property type="entry name" value="P-loop_NTPase"/>
</dbReference>
<proteinExistence type="predicted"/>
<name>A0A1C3P327_9ACTN</name>
<dbReference type="SUPFAM" id="SSF52540">
    <property type="entry name" value="P-loop containing nucleoside triphosphate hydrolases"/>
    <property type="match status" value="1"/>
</dbReference>
<evidence type="ECO:0000313" key="2">
    <source>
        <dbReference type="Proteomes" id="UP000199013"/>
    </source>
</evidence>
<gene>
    <name evidence="1" type="ORF">FDG2_4070</name>
</gene>
<evidence type="ECO:0008006" key="3">
    <source>
        <dbReference type="Google" id="ProtNLM"/>
    </source>
</evidence>
<evidence type="ECO:0000313" key="1">
    <source>
        <dbReference type="EMBL" id="SBW24224.1"/>
    </source>
</evidence>
<sequence>MDRIAIMGCGGSGKSHLARALGTALGIAPVHLDALYYDADWKPLDKDKFANLQRDLVTAPRWIIDGNYASSLPIRLQAADTVIFLDLSGWACLWGILQRRLRHGGGQHQAIGVYDRITWDFVRYIISYRRKMAPRVRTLIAEHAGDAQVVILRSRHAARRYLAMVPVPSAARAVTDDEERD</sequence>
<keyword evidence="2" id="KW-1185">Reference proteome</keyword>